<accession>A0A1G9X8I4</accession>
<protein>
    <submittedName>
        <fullName evidence="1">Uncharacterized protein</fullName>
    </submittedName>
</protein>
<gene>
    <name evidence="1" type="ORF">SAMN04488514_11758</name>
</gene>
<dbReference type="PROSITE" id="PS51257">
    <property type="entry name" value="PROKAR_LIPOPROTEIN"/>
    <property type="match status" value="1"/>
</dbReference>
<organism evidence="1 2">
    <name type="scientific">Kriegella aquimaris</name>
    <dbReference type="NCBI Taxonomy" id="192904"/>
    <lineage>
        <taxon>Bacteria</taxon>
        <taxon>Pseudomonadati</taxon>
        <taxon>Bacteroidota</taxon>
        <taxon>Flavobacteriia</taxon>
        <taxon>Flavobacteriales</taxon>
        <taxon>Flavobacteriaceae</taxon>
        <taxon>Kriegella</taxon>
    </lineage>
</organism>
<keyword evidence="2" id="KW-1185">Reference proteome</keyword>
<evidence type="ECO:0000313" key="1">
    <source>
        <dbReference type="EMBL" id="SDM93080.1"/>
    </source>
</evidence>
<name>A0A1G9X8I4_9FLAO</name>
<evidence type="ECO:0000313" key="2">
    <source>
        <dbReference type="Proteomes" id="UP000199440"/>
    </source>
</evidence>
<dbReference type="Proteomes" id="UP000199440">
    <property type="component" value="Unassembled WGS sequence"/>
</dbReference>
<proteinExistence type="predicted"/>
<dbReference type="AlphaFoldDB" id="A0A1G9X8I4"/>
<dbReference type="RefSeq" id="WP_143017671.1">
    <property type="nucleotide sequence ID" value="NZ_FNGV01000017.1"/>
</dbReference>
<dbReference type="OrthoDB" id="980950at2"/>
<reference evidence="1 2" key="1">
    <citation type="submission" date="2016-10" db="EMBL/GenBank/DDBJ databases">
        <authorList>
            <person name="de Groot N.N."/>
        </authorList>
    </citation>
    <scope>NUCLEOTIDE SEQUENCE [LARGE SCALE GENOMIC DNA]</scope>
    <source>
        <strain evidence="1 2">DSM 19886</strain>
    </source>
</reference>
<sequence>MKKFLVLAFISCIVVVGCTDYDDNLSGTQIRVRNNSAIDLSEIFIDEIEYGEVAQKEATPYQKYDSSDLPEFLRVKADSLEFEEAVGNFEIDSVMLRLYTFQIDTVSSEAGLKFRILED</sequence>
<dbReference type="EMBL" id="FNGV01000017">
    <property type="protein sequence ID" value="SDM93080.1"/>
    <property type="molecule type" value="Genomic_DNA"/>
</dbReference>